<organism evidence="2 3">
    <name type="scientific">Pseudoduganella namucuonensis</name>
    <dbReference type="NCBI Taxonomy" id="1035707"/>
    <lineage>
        <taxon>Bacteria</taxon>
        <taxon>Pseudomonadati</taxon>
        <taxon>Pseudomonadota</taxon>
        <taxon>Betaproteobacteria</taxon>
        <taxon>Burkholderiales</taxon>
        <taxon>Oxalobacteraceae</taxon>
        <taxon>Telluria group</taxon>
        <taxon>Pseudoduganella</taxon>
    </lineage>
</organism>
<dbReference type="PANTHER" id="PTHR30015:SF6">
    <property type="entry name" value="SLL1429 PROTEIN"/>
    <property type="match status" value="1"/>
</dbReference>
<protein>
    <submittedName>
        <fullName evidence="2">Restriction endonuclease</fullName>
    </submittedName>
</protein>
<dbReference type="OrthoDB" id="9797274at2"/>
<keyword evidence="2" id="KW-0540">Nuclease</keyword>
<dbReference type="EMBL" id="FPBO01000060">
    <property type="protein sequence ID" value="SFV17151.1"/>
    <property type="molecule type" value="Genomic_DNA"/>
</dbReference>
<feature type="domain" description="Restriction endonuclease type IV Mrr" evidence="1">
    <location>
        <begin position="227"/>
        <end position="319"/>
    </location>
</feature>
<evidence type="ECO:0000313" key="2">
    <source>
        <dbReference type="EMBL" id="SFV17151.1"/>
    </source>
</evidence>
<name>A0A1I7M5D0_9BURK</name>
<dbReference type="GO" id="GO:0009307">
    <property type="term" value="P:DNA restriction-modification system"/>
    <property type="evidence" value="ECO:0007669"/>
    <property type="project" value="InterPro"/>
</dbReference>
<reference evidence="3" key="1">
    <citation type="submission" date="2016-10" db="EMBL/GenBank/DDBJ databases">
        <authorList>
            <person name="Varghese N."/>
            <person name="Submissions S."/>
        </authorList>
    </citation>
    <scope>NUCLEOTIDE SEQUENCE [LARGE SCALE GENOMIC DNA]</scope>
    <source>
        <strain evidence="3">CGMCC 1.11014</strain>
    </source>
</reference>
<sequence length="342" mass="38743">MRTYLFPMGDEQLRPEDELTQRVSSNELVFLTRIAEFERTGEHPFELDLTDWKFLWKSASFPEGASKDLVDLIDTNCENWSEWLSLNENEVTQLKQNPLVVGDRVRINNGMWWGTPPHIYTRARELDDETRTMLSCCSFAFTVTVKNDPLREKKISLLVAHKSAVSSVISESRFWRIDGSLNFKKASKVLREEVSPALGYLSERELQAIAEQWKGNSKRNAISSTVRGLNFESEVQELFIACGFNVETTAISGDFGADLIIREHEFTLAIQVKNLSSTVGVAAVQEVTAGALHYNCEHTLVVSSNGFTEAARSLARSTGTRLETLHSLKQDLHQHILTRFRN</sequence>
<dbReference type="InterPro" id="IPR007560">
    <property type="entry name" value="Restrct_endonuc_IV_Mrr"/>
</dbReference>
<dbReference type="GO" id="GO:0003677">
    <property type="term" value="F:DNA binding"/>
    <property type="evidence" value="ECO:0007669"/>
    <property type="project" value="InterPro"/>
</dbReference>
<keyword evidence="2" id="KW-0378">Hydrolase</keyword>
<proteinExistence type="predicted"/>
<evidence type="ECO:0000313" key="3">
    <source>
        <dbReference type="Proteomes" id="UP000199391"/>
    </source>
</evidence>
<dbReference type="InterPro" id="IPR052906">
    <property type="entry name" value="Type_IV_Methyl-Rstrct_Enzyme"/>
</dbReference>
<dbReference type="SUPFAM" id="SSF52980">
    <property type="entry name" value="Restriction endonuclease-like"/>
    <property type="match status" value="1"/>
</dbReference>
<evidence type="ECO:0000259" key="1">
    <source>
        <dbReference type="Pfam" id="PF04471"/>
    </source>
</evidence>
<keyword evidence="2" id="KW-0255">Endonuclease</keyword>
<dbReference type="Proteomes" id="UP000199391">
    <property type="component" value="Unassembled WGS sequence"/>
</dbReference>
<dbReference type="Gene3D" id="3.40.1350.10">
    <property type="match status" value="1"/>
</dbReference>
<dbReference type="RefSeq" id="WP_093561239.1">
    <property type="nucleotide sequence ID" value="NZ_FPBO01000060.1"/>
</dbReference>
<dbReference type="InterPro" id="IPR011335">
    <property type="entry name" value="Restrct_endonuc-II-like"/>
</dbReference>
<accession>A0A1I7M5D0</accession>
<dbReference type="InterPro" id="IPR011856">
    <property type="entry name" value="tRNA_endonuc-like_dom_sf"/>
</dbReference>
<dbReference type="AlphaFoldDB" id="A0A1I7M5D0"/>
<dbReference type="Pfam" id="PF04471">
    <property type="entry name" value="Mrr_cat"/>
    <property type="match status" value="1"/>
</dbReference>
<dbReference type="PANTHER" id="PTHR30015">
    <property type="entry name" value="MRR RESTRICTION SYSTEM PROTEIN"/>
    <property type="match status" value="1"/>
</dbReference>
<keyword evidence="3" id="KW-1185">Reference proteome</keyword>
<dbReference type="GO" id="GO:0015666">
    <property type="term" value="F:restriction endodeoxyribonuclease activity"/>
    <property type="evidence" value="ECO:0007669"/>
    <property type="project" value="TreeGrafter"/>
</dbReference>
<gene>
    <name evidence="2" type="ORF">SAMN05216552_106010</name>
</gene>